<comment type="caution">
    <text evidence="2">The sequence shown here is derived from an EMBL/GenBank/DDBJ whole genome shotgun (WGS) entry which is preliminary data.</text>
</comment>
<dbReference type="Proteomes" id="UP001271640">
    <property type="component" value="Unassembled WGS sequence"/>
</dbReference>
<organism evidence="2 3">
    <name type="scientific">Xenorhabdus littoralis</name>
    <dbReference type="NCBI Taxonomy" id="2582835"/>
    <lineage>
        <taxon>Bacteria</taxon>
        <taxon>Pseudomonadati</taxon>
        <taxon>Pseudomonadota</taxon>
        <taxon>Gammaproteobacteria</taxon>
        <taxon>Enterobacterales</taxon>
        <taxon>Morganellaceae</taxon>
        <taxon>Xenorhabdus</taxon>
    </lineage>
</organism>
<evidence type="ECO:0000256" key="1">
    <source>
        <dbReference type="SAM" id="MobiDB-lite"/>
    </source>
</evidence>
<sequence length="79" mass="9309">MPISEIKNYKIEPMPILFGIAVEENNVDNVDFSIMQQDRFITFLTNIAKMRLKITQKKIRQQKVRQQKGKQKPAAYKKV</sequence>
<name>A0ABU4SPK5_9GAMM</name>
<evidence type="ECO:0000313" key="3">
    <source>
        <dbReference type="Proteomes" id="UP001271640"/>
    </source>
</evidence>
<keyword evidence="3" id="KW-1185">Reference proteome</keyword>
<dbReference type="EMBL" id="VCDP01000065">
    <property type="protein sequence ID" value="MDX8000562.1"/>
    <property type="molecule type" value="Genomic_DNA"/>
</dbReference>
<accession>A0ABU4SPK5</accession>
<dbReference type="RefSeq" id="WP_319927272.1">
    <property type="nucleotide sequence ID" value="NZ_VCDO01000028.1"/>
</dbReference>
<feature type="region of interest" description="Disordered" evidence="1">
    <location>
        <begin position="59"/>
        <end position="79"/>
    </location>
</feature>
<evidence type="ECO:0000313" key="2">
    <source>
        <dbReference type="EMBL" id="MDX8000562.1"/>
    </source>
</evidence>
<reference evidence="3" key="1">
    <citation type="journal article" date="2024" name="Toxins">
        <title>Genome Sequence Analysis of Native Xenorhabdus Strains Isolated from Entomopathogenic Nematodes in Argentina.</title>
        <authorList>
            <person name="Palma L."/>
            <person name="Frizzo L."/>
            <person name="Kaiser S."/>
            <person name="Berry C."/>
            <person name="Caballero P."/>
            <person name="Bode H.B."/>
            <person name="Del Valle E.E."/>
        </authorList>
    </citation>
    <scope>NUCLEOTIDE SEQUENCE [LARGE SCALE GENOMIC DNA]</scope>
    <source>
        <strain evidence="3">Reich</strain>
    </source>
</reference>
<proteinExistence type="predicted"/>
<gene>
    <name evidence="2" type="ORF">FE394_15500</name>
</gene>
<protein>
    <submittedName>
        <fullName evidence="2">Uncharacterized protein</fullName>
    </submittedName>
</protein>